<keyword evidence="14" id="KW-1185">Reference proteome</keyword>
<evidence type="ECO:0000259" key="12">
    <source>
        <dbReference type="Pfam" id="PF00060"/>
    </source>
</evidence>
<evidence type="ECO:0000256" key="5">
    <source>
        <dbReference type="ARBA" id="ARBA00023065"/>
    </source>
</evidence>
<dbReference type="Gene3D" id="1.10.287.70">
    <property type="match status" value="1"/>
</dbReference>
<evidence type="ECO:0000256" key="9">
    <source>
        <dbReference type="ARBA" id="ARBA00023286"/>
    </source>
</evidence>
<keyword evidence="5" id="KW-0406">Ion transport</keyword>
<evidence type="ECO:0000256" key="4">
    <source>
        <dbReference type="ARBA" id="ARBA00022989"/>
    </source>
</evidence>
<comment type="subcellular location">
    <subcellularLocation>
        <location evidence="1">Membrane</location>
        <topology evidence="1">Multi-pass membrane protein</topology>
    </subcellularLocation>
</comment>
<keyword evidence="8" id="KW-0325">Glycoprotein</keyword>
<evidence type="ECO:0000256" key="6">
    <source>
        <dbReference type="ARBA" id="ARBA00023136"/>
    </source>
</evidence>
<dbReference type="GO" id="GO:0016020">
    <property type="term" value="C:membrane"/>
    <property type="evidence" value="ECO:0007669"/>
    <property type="project" value="UniProtKB-SubCell"/>
</dbReference>
<evidence type="ECO:0000256" key="2">
    <source>
        <dbReference type="ARBA" id="ARBA00022448"/>
    </source>
</evidence>
<feature type="domain" description="Ionotropic glutamate receptor C-terminal" evidence="12">
    <location>
        <begin position="48"/>
        <end position="154"/>
    </location>
</feature>
<proteinExistence type="predicted"/>
<dbReference type="Pfam" id="PF00060">
    <property type="entry name" value="Lig_chan"/>
    <property type="match status" value="1"/>
</dbReference>
<dbReference type="EMBL" id="JAODUP010000375">
    <property type="protein sequence ID" value="KAK2151102.1"/>
    <property type="molecule type" value="Genomic_DNA"/>
</dbReference>
<evidence type="ECO:0000256" key="7">
    <source>
        <dbReference type="ARBA" id="ARBA00023170"/>
    </source>
</evidence>
<sequence>MAPLVRTPHRSQYMDFSKPFYVEIHSAIARYPDQSKNNWRIYLDPFGWDVWTCVLASVPAAAIILWAFHRLSAEYEDVEKRKQMGQLDESMWYSFGTLLTQGSDILPSAQSGRFVVGFWLMYCLVVVASYSGNLVAFFTVSNPALPFTNLKEVLASDYKI</sequence>
<dbReference type="SUPFAM" id="SSF81324">
    <property type="entry name" value="Voltage-gated potassium channels"/>
    <property type="match status" value="1"/>
</dbReference>
<comment type="caution">
    <text evidence="13">The sequence shown here is derived from an EMBL/GenBank/DDBJ whole genome shotgun (WGS) entry which is preliminary data.</text>
</comment>
<evidence type="ECO:0000313" key="13">
    <source>
        <dbReference type="EMBL" id="KAK2151102.1"/>
    </source>
</evidence>
<evidence type="ECO:0000256" key="3">
    <source>
        <dbReference type="ARBA" id="ARBA00022692"/>
    </source>
</evidence>
<accession>A0AAD9MZ28</accession>
<dbReference type="Proteomes" id="UP001208570">
    <property type="component" value="Unassembled WGS sequence"/>
</dbReference>
<feature type="transmembrane region" description="Helical" evidence="11">
    <location>
        <begin position="114"/>
        <end position="140"/>
    </location>
</feature>
<dbReference type="InterPro" id="IPR015683">
    <property type="entry name" value="Ionotropic_Glu_rcpt"/>
</dbReference>
<feature type="transmembrane region" description="Helical" evidence="11">
    <location>
        <begin position="48"/>
        <end position="68"/>
    </location>
</feature>
<protein>
    <recommendedName>
        <fullName evidence="12">Ionotropic glutamate receptor C-terminal domain-containing protein</fullName>
    </recommendedName>
</protein>
<organism evidence="13 14">
    <name type="scientific">Paralvinella palmiformis</name>
    <dbReference type="NCBI Taxonomy" id="53620"/>
    <lineage>
        <taxon>Eukaryota</taxon>
        <taxon>Metazoa</taxon>
        <taxon>Spiralia</taxon>
        <taxon>Lophotrochozoa</taxon>
        <taxon>Annelida</taxon>
        <taxon>Polychaeta</taxon>
        <taxon>Sedentaria</taxon>
        <taxon>Canalipalpata</taxon>
        <taxon>Terebellida</taxon>
        <taxon>Terebelliformia</taxon>
        <taxon>Alvinellidae</taxon>
        <taxon>Paralvinella</taxon>
    </lineage>
</organism>
<feature type="non-terminal residue" evidence="13">
    <location>
        <position position="1"/>
    </location>
</feature>
<dbReference type="SUPFAM" id="SSF53850">
    <property type="entry name" value="Periplasmic binding protein-like II"/>
    <property type="match status" value="1"/>
</dbReference>
<dbReference type="GO" id="GO:0015276">
    <property type="term" value="F:ligand-gated monoatomic ion channel activity"/>
    <property type="evidence" value="ECO:0007669"/>
    <property type="project" value="InterPro"/>
</dbReference>
<keyword evidence="10" id="KW-0407">Ion channel</keyword>
<reference evidence="13" key="1">
    <citation type="journal article" date="2023" name="Mol. Biol. Evol.">
        <title>Third-Generation Sequencing Reveals the Adaptive Role of the Epigenome in Three Deep-Sea Polychaetes.</title>
        <authorList>
            <person name="Perez M."/>
            <person name="Aroh O."/>
            <person name="Sun Y."/>
            <person name="Lan Y."/>
            <person name="Juniper S.K."/>
            <person name="Young C.R."/>
            <person name="Angers B."/>
            <person name="Qian P.Y."/>
        </authorList>
    </citation>
    <scope>NUCLEOTIDE SEQUENCE</scope>
    <source>
        <strain evidence="13">P08H-3</strain>
    </source>
</reference>
<evidence type="ECO:0000256" key="10">
    <source>
        <dbReference type="ARBA" id="ARBA00023303"/>
    </source>
</evidence>
<keyword evidence="9" id="KW-1071">Ligand-gated ion channel</keyword>
<evidence type="ECO:0000256" key="11">
    <source>
        <dbReference type="SAM" id="Phobius"/>
    </source>
</evidence>
<dbReference type="PANTHER" id="PTHR18966">
    <property type="entry name" value="IONOTROPIC GLUTAMATE RECEPTOR"/>
    <property type="match status" value="1"/>
</dbReference>
<keyword evidence="6 11" id="KW-0472">Membrane</keyword>
<keyword evidence="3 11" id="KW-0812">Transmembrane</keyword>
<dbReference type="AlphaFoldDB" id="A0AAD9MZ28"/>
<gene>
    <name evidence="13" type="ORF">LSH36_375g02036</name>
</gene>
<keyword evidence="2" id="KW-0813">Transport</keyword>
<evidence type="ECO:0000313" key="14">
    <source>
        <dbReference type="Proteomes" id="UP001208570"/>
    </source>
</evidence>
<keyword evidence="4 11" id="KW-1133">Transmembrane helix</keyword>
<evidence type="ECO:0000256" key="8">
    <source>
        <dbReference type="ARBA" id="ARBA00023180"/>
    </source>
</evidence>
<dbReference type="InterPro" id="IPR001320">
    <property type="entry name" value="Iontro_rcpt_C"/>
</dbReference>
<keyword evidence="7" id="KW-0675">Receptor</keyword>
<evidence type="ECO:0000256" key="1">
    <source>
        <dbReference type="ARBA" id="ARBA00004141"/>
    </source>
</evidence>
<name>A0AAD9MZ28_9ANNE</name>